<dbReference type="InterPro" id="IPR001647">
    <property type="entry name" value="HTH_TetR"/>
</dbReference>
<keyword evidence="7" id="KW-1185">Reference proteome</keyword>
<evidence type="ECO:0000256" key="2">
    <source>
        <dbReference type="ARBA" id="ARBA00023125"/>
    </source>
</evidence>
<dbReference type="InterPro" id="IPR011075">
    <property type="entry name" value="TetR_C"/>
</dbReference>
<accession>A0ABX7BE30</accession>
<protein>
    <submittedName>
        <fullName evidence="6">TetR/AcrR family transcriptional regulator</fullName>
    </submittedName>
</protein>
<evidence type="ECO:0000313" key="6">
    <source>
        <dbReference type="EMBL" id="QQP91518.1"/>
    </source>
</evidence>
<dbReference type="Proteomes" id="UP000595197">
    <property type="component" value="Chromosome"/>
</dbReference>
<dbReference type="Gene3D" id="1.10.357.10">
    <property type="entry name" value="Tetracycline Repressor, domain 2"/>
    <property type="match status" value="1"/>
</dbReference>
<organism evidence="6 7">
    <name type="scientific">Skermanella cutis</name>
    <dbReference type="NCBI Taxonomy" id="2775420"/>
    <lineage>
        <taxon>Bacteria</taxon>
        <taxon>Pseudomonadati</taxon>
        <taxon>Pseudomonadota</taxon>
        <taxon>Alphaproteobacteria</taxon>
        <taxon>Rhodospirillales</taxon>
        <taxon>Azospirillaceae</taxon>
        <taxon>Skermanella</taxon>
    </lineage>
</organism>
<sequence>MQEPIQDEPASDGSAKSARARILKAAAELFYRDGIRAVGVDAVIARSGVAKMSLYRNFSGKDELVAAFLEDFDRVYWDWWDRVTAHHPDDPRAQIRALFTALGKRTTSPGYRGCPFINTAVEFPEPDHPGHAVARANKRELRERLRGLANAVGAIDPELLADQLLLVMDGAYTSGQTLGADGVGQAAAAAADALVEAACRPLTINK</sequence>
<keyword evidence="2 4" id="KW-0238">DNA-binding</keyword>
<dbReference type="PRINTS" id="PR00455">
    <property type="entry name" value="HTHTETR"/>
</dbReference>
<dbReference type="SUPFAM" id="SSF46689">
    <property type="entry name" value="Homeodomain-like"/>
    <property type="match status" value="1"/>
</dbReference>
<dbReference type="SUPFAM" id="SSF48498">
    <property type="entry name" value="Tetracyclin repressor-like, C-terminal domain"/>
    <property type="match status" value="1"/>
</dbReference>
<keyword evidence="3" id="KW-0804">Transcription</keyword>
<evidence type="ECO:0000256" key="3">
    <source>
        <dbReference type="ARBA" id="ARBA00023163"/>
    </source>
</evidence>
<feature type="domain" description="HTH tetR-type" evidence="5">
    <location>
        <begin position="16"/>
        <end position="76"/>
    </location>
</feature>
<evidence type="ECO:0000256" key="1">
    <source>
        <dbReference type="ARBA" id="ARBA00023015"/>
    </source>
</evidence>
<evidence type="ECO:0000313" key="7">
    <source>
        <dbReference type="Proteomes" id="UP000595197"/>
    </source>
</evidence>
<dbReference type="EMBL" id="CP067420">
    <property type="protein sequence ID" value="QQP91518.1"/>
    <property type="molecule type" value="Genomic_DNA"/>
</dbReference>
<keyword evidence="1" id="KW-0805">Transcription regulation</keyword>
<gene>
    <name evidence="6" type="ORF">IGS68_10050</name>
</gene>
<evidence type="ECO:0000259" key="5">
    <source>
        <dbReference type="PROSITE" id="PS50977"/>
    </source>
</evidence>
<dbReference type="RefSeq" id="WP_201079518.1">
    <property type="nucleotide sequence ID" value="NZ_CP067420.1"/>
</dbReference>
<proteinExistence type="predicted"/>
<dbReference type="PROSITE" id="PS50977">
    <property type="entry name" value="HTH_TETR_2"/>
    <property type="match status" value="1"/>
</dbReference>
<dbReference type="PANTHER" id="PTHR47506:SF3">
    <property type="entry name" value="HTH-TYPE TRANSCRIPTIONAL REGULATOR LMRA"/>
    <property type="match status" value="1"/>
</dbReference>
<dbReference type="Pfam" id="PF16925">
    <property type="entry name" value="TetR_C_13"/>
    <property type="match status" value="1"/>
</dbReference>
<dbReference type="InterPro" id="IPR036271">
    <property type="entry name" value="Tet_transcr_reg_TetR-rel_C_sf"/>
</dbReference>
<evidence type="ECO:0000256" key="4">
    <source>
        <dbReference type="PROSITE-ProRule" id="PRU00335"/>
    </source>
</evidence>
<name>A0ABX7BE30_9PROT</name>
<dbReference type="Pfam" id="PF00440">
    <property type="entry name" value="TetR_N"/>
    <property type="match status" value="1"/>
</dbReference>
<feature type="DNA-binding region" description="H-T-H motif" evidence="4">
    <location>
        <begin position="39"/>
        <end position="58"/>
    </location>
</feature>
<reference evidence="6" key="1">
    <citation type="submission" date="2021-02" db="EMBL/GenBank/DDBJ databases">
        <title>Skermanella TT6 skin isolate.</title>
        <authorList>
            <person name="Lee K."/>
            <person name="Ganzorig M."/>
        </authorList>
    </citation>
    <scope>NUCLEOTIDE SEQUENCE</scope>
    <source>
        <strain evidence="6">TT6</strain>
    </source>
</reference>
<dbReference type="PANTHER" id="PTHR47506">
    <property type="entry name" value="TRANSCRIPTIONAL REGULATORY PROTEIN"/>
    <property type="match status" value="1"/>
</dbReference>
<dbReference type="InterPro" id="IPR009057">
    <property type="entry name" value="Homeodomain-like_sf"/>
</dbReference>